<name>A0A3S0ZJ40_ELYCH</name>
<keyword evidence="2" id="KW-1185">Reference proteome</keyword>
<protein>
    <submittedName>
        <fullName evidence="1">Uncharacterized protein</fullName>
    </submittedName>
</protein>
<evidence type="ECO:0000313" key="2">
    <source>
        <dbReference type="Proteomes" id="UP000271974"/>
    </source>
</evidence>
<dbReference type="EMBL" id="RQTK01000698">
    <property type="protein sequence ID" value="RUS75944.1"/>
    <property type="molecule type" value="Genomic_DNA"/>
</dbReference>
<accession>A0A3S0ZJ40</accession>
<evidence type="ECO:0000313" key="1">
    <source>
        <dbReference type="EMBL" id="RUS75944.1"/>
    </source>
</evidence>
<proteinExistence type="predicted"/>
<gene>
    <name evidence="1" type="ORF">EGW08_016290</name>
</gene>
<dbReference type="AlphaFoldDB" id="A0A3S0ZJ40"/>
<sequence length="169" mass="19900">MTHTKNEIEENYHQKTNDDCPVFEVNTERLHKTGIRAELHRTQAYFVSSLFQMFVRISWLLIYRSVKFKDKRGGTIVRCHKKVLPTISVKSEPTQCRGCIGMEGSSWYDLFHQVYTHTIHLLFDDSSIPLKLFIRSPLILHKIYNTNRFDVTSHFDTLKKNKKPDPKSD</sequence>
<organism evidence="1 2">
    <name type="scientific">Elysia chlorotica</name>
    <name type="common">Eastern emerald elysia</name>
    <name type="synonym">Sea slug</name>
    <dbReference type="NCBI Taxonomy" id="188477"/>
    <lineage>
        <taxon>Eukaryota</taxon>
        <taxon>Metazoa</taxon>
        <taxon>Spiralia</taxon>
        <taxon>Lophotrochozoa</taxon>
        <taxon>Mollusca</taxon>
        <taxon>Gastropoda</taxon>
        <taxon>Heterobranchia</taxon>
        <taxon>Euthyneura</taxon>
        <taxon>Panpulmonata</taxon>
        <taxon>Sacoglossa</taxon>
        <taxon>Placobranchoidea</taxon>
        <taxon>Plakobranchidae</taxon>
        <taxon>Elysia</taxon>
    </lineage>
</organism>
<comment type="caution">
    <text evidence="1">The sequence shown here is derived from an EMBL/GenBank/DDBJ whole genome shotgun (WGS) entry which is preliminary data.</text>
</comment>
<reference evidence="1 2" key="1">
    <citation type="submission" date="2019-01" db="EMBL/GenBank/DDBJ databases">
        <title>A draft genome assembly of the solar-powered sea slug Elysia chlorotica.</title>
        <authorList>
            <person name="Cai H."/>
            <person name="Li Q."/>
            <person name="Fang X."/>
            <person name="Li J."/>
            <person name="Curtis N.E."/>
            <person name="Altenburger A."/>
            <person name="Shibata T."/>
            <person name="Feng M."/>
            <person name="Maeda T."/>
            <person name="Schwartz J.A."/>
            <person name="Shigenobu S."/>
            <person name="Lundholm N."/>
            <person name="Nishiyama T."/>
            <person name="Yang H."/>
            <person name="Hasebe M."/>
            <person name="Li S."/>
            <person name="Pierce S.K."/>
            <person name="Wang J."/>
        </authorList>
    </citation>
    <scope>NUCLEOTIDE SEQUENCE [LARGE SCALE GENOMIC DNA]</scope>
    <source>
        <strain evidence="1">EC2010</strain>
        <tissue evidence="1">Whole organism of an adult</tissue>
    </source>
</reference>
<dbReference type="Proteomes" id="UP000271974">
    <property type="component" value="Unassembled WGS sequence"/>
</dbReference>